<organism evidence="1">
    <name type="scientific">Opuntia streptacantha</name>
    <name type="common">Prickly pear cactus</name>
    <name type="synonym">Opuntia cardona</name>
    <dbReference type="NCBI Taxonomy" id="393608"/>
    <lineage>
        <taxon>Eukaryota</taxon>
        <taxon>Viridiplantae</taxon>
        <taxon>Streptophyta</taxon>
        <taxon>Embryophyta</taxon>
        <taxon>Tracheophyta</taxon>
        <taxon>Spermatophyta</taxon>
        <taxon>Magnoliopsida</taxon>
        <taxon>eudicotyledons</taxon>
        <taxon>Gunneridae</taxon>
        <taxon>Pentapetalae</taxon>
        <taxon>Caryophyllales</taxon>
        <taxon>Cactineae</taxon>
        <taxon>Cactaceae</taxon>
        <taxon>Opuntioideae</taxon>
        <taxon>Opuntia</taxon>
    </lineage>
</organism>
<reference evidence="1" key="1">
    <citation type="journal article" date="2013" name="J. Plant Res.">
        <title>Effect of fungi and light on seed germination of three Opuntia species from semiarid lands of central Mexico.</title>
        <authorList>
            <person name="Delgado-Sanchez P."/>
            <person name="Jimenez-Bremont J.F."/>
            <person name="Guerrero-Gonzalez Mde L."/>
            <person name="Flores J."/>
        </authorList>
    </citation>
    <scope>NUCLEOTIDE SEQUENCE</scope>
    <source>
        <tissue evidence="1">Cladode</tissue>
    </source>
</reference>
<evidence type="ECO:0000313" key="1">
    <source>
        <dbReference type="EMBL" id="MBA4635496.1"/>
    </source>
</evidence>
<proteinExistence type="predicted"/>
<dbReference type="AlphaFoldDB" id="A0A7C8Z6J8"/>
<reference evidence="1" key="2">
    <citation type="submission" date="2020-07" db="EMBL/GenBank/DDBJ databases">
        <authorList>
            <person name="Vera ALvarez R."/>
            <person name="Arias-Moreno D.M."/>
            <person name="Jimenez-Jacinto V."/>
            <person name="Jimenez-Bremont J.F."/>
            <person name="Swaminathan K."/>
            <person name="Moose S.P."/>
            <person name="Guerrero-Gonzalez M.L."/>
            <person name="Marino-Ramirez L."/>
            <person name="Landsman D."/>
            <person name="Rodriguez-Kessler M."/>
            <person name="Delgado-Sanchez P."/>
        </authorList>
    </citation>
    <scope>NUCLEOTIDE SEQUENCE</scope>
    <source>
        <tissue evidence="1">Cladode</tissue>
    </source>
</reference>
<protein>
    <submittedName>
        <fullName evidence="1">Uncharacterized protein</fullName>
    </submittedName>
</protein>
<sequence>MALLDSYSYRLRYYAVSQGSTTLNNPKDAGGGGRRPTIFLRITMRDICIVGAIMSEPLQGLEGMGMGSANKSLHFTALNRIGEELGRSKWKYKGSYQVK</sequence>
<accession>A0A7C8Z6J8</accession>
<dbReference type="EMBL" id="GISG01095541">
    <property type="protein sequence ID" value="MBA4635496.1"/>
    <property type="molecule type" value="Transcribed_RNA"/>
</dbReference>
<name>A0A7C8Z6J8_OPUST</name>